<comment type="subcellular location">
    <subcellularLocation>
        <location evidence="1">Membrane</location>
        <topology evidence="1">Single-pass membrane protein</topology>
    </subcellularLocation>
</comment>
<feature type="region of interest" description="Disordered" evidence="6">
    <location>
        <begin position="62"/>
        <end position="136"/>
    </location>
</feature>
<evidence type="ECO:0000313" key="8">
    <source>
        <dbReference type="EMBL" id="PZR35522.1"/>
    </source>
</evidence>
<dbReference type="Pfam" id="PF03743">
    <property type="entry name" value="TrbI"/>
    <property type="match status" value="1"/>
</dbReference>
<feature type="region of interest" description="Disordered" evidence="6">
    <location>
        <begin position="1"/>
        <end position="27"/>
    </location>
</feature>
<evidence type="ECO:0000313" key="9">
    <source>
        <dbReference type="Proteomes" id="UP000249393"/>
    </source>
</evidence>
<feature type="compositionally biased region" description="Low complexity" evidence="6">
    <location>
        <begin position="108"/>
        <end position="119"/>
    </location>
</feature>
<keyword evidence="4 7" id="KW-1133">Transmembrane helix</keyword>
<keyword evidence="5 7" id="KW-0472">Membrane</keyword>
<evidence type="ECO:0000256" key="3">
    <source>
        <dbReference type="ARBA" id="ARBA00022692"/>
    </source>
</evidence>
<sequence>MAEPGGPDAPRSRQPPKSPAEGVLVAPRRPITRYRPAVIAAVAGAVVLVIGAGFMLGMDQTSARRAATPEPPGPGPEGPSLVEERLPARYDDAAALPPPAGYAVPGETATGPQPSATPASPAPPPVSPEVQRARQETLAARASAPFFGGAGGGSTVRAAAEAAPPAIPASFAPSPAPSAASPKEQFIAAAAAHGPQAPILPRPPLSPYEVKAGSLIPAALVTGINSDLPGPVIAQVTEPVFDHRTGRVVLIPQGARLIGRYDSQVGYGQERVLVVWTQIVFPSGRSVDLGAMVGLDAAGMSGLTGKTDRHLPVLARAIGLSTLISISGAAAQNSAGRKDDQVVLQDAAGGIAASASQTGQRLVERDLQRAPTLRIAPGQLVRVLIDRDLVLPPEGASSP</sequence>
<protein>
    <submittedName>
        <fullName evidence="8">Conjugal transfer protein TrbI</fullName>
    </submittedName>
</protein>
<evidence type="ECO:0000256" key="2">
    <source>
        <dbReference type="ARBA" id="ARBA00010265"/>
    </source>
</evidence>
<dbReference type="InterPro" id="IPR042217">
    <property type="entry name" value="T4SS_VirB10/TrbI"/>
</dbReference>
<comment type="caution">
    <text evidence="8">The sequence shown here is derived from an EMBL/GenBank/DDBJ whole genome shotgun (WGS) entry which is preliminary data.</text>
</comment>
<reference evidence="8 9" key="1">
    <citation type="submission" date="2017-08" db="EMBL/GenBank/DDBJ databases">
        <title>Infants hospitalized years apart are colonized by the same room-sourced microbial strains.</title>
        <authorList>
            <person name="Brooks B."/>
            <person name="Olm M.R."/>
            <person name="Firek B.A."/>
            <person name="Baker R."/>
            <person name="Thomas B.C."/>
            <person name="Morowitz M.J."/>
            <person name="Banfield J.F."/>
        </authorList>
    </citation>
    <scope>NUCLEOTIDE SEQUENCE [LARGE SCALE GENOMIC DNA]</scope>
    <source>
        <strain evidence="8">S2_003_000_R2_4</strain>
    </source>
</reference>
<dbReference type="InterPro" id="IPR005498">
    <property type="entry name" value="T4SS_VirB10/TraB/TrbI"/>
</dbReference>
<evidence type="ECO:0000256" key="1">
    <source>
        <dbReference type="ARBA" id="ARBA00004167"/>
    </source>
</evidence>
<proteinExistence type="inferred from homology"/>
<gene>
    <name evidence="8" type="ORF">DI526_06880</name>
</gene>
<feature type="transmembrane region" description="Helical" evidence="7">
    <location>
        <begin position="37"/>
        <end position="58"/>
    </location>
</feature>
<dbReference type="CDD" id="cd16429">
    <property type="entry name" value="VirB10"/>
    <property type="match status" value="1"/>
</dbReference>
<feature type="compositionally biased region" description="Basic and acidic residues" evidence="6">
    <location>
        <begin position="82"/>
        <end position="92"/>
    </location>
</feature>
<evidence type="ECO:0000256" key="5">
    <source>
        <dbReference type="ARBA" id="ARBA00023136"/>
    </source>
</evidence>
<dbReference type="GO" id="GO:0016020">
    <property type="term" value="C:membrane"/>
    <property type="evidence" value="ECO:0007669"/>
    <property type="project" value="UniProtKB-SubCell"/>
</dbReference>
<keyword evidence="3 7" id="KW-0812">Transmembrane</keyword>
<evidence type="ECO:0000256" key="6">
    <source>
        <dbReference type="SAM" id="MobiDB-lite"/>
    </source>
</evidence>
<evidence type="ECO:0000256" key="4">
    <source>
        <dbReference type="ARBA" id="ARBA00022989"/>
    </source>
</evidence>
<accession>A0A2W5V8I0</accession>
<dbReference type="AlphaFoldDB" id="A0A2W5V8I0"/>
<organism evidence="8 9">
    <name type="scientific">Caulobacter segnis</name>
    <dbReference type="NCBI Taxonomy" id="88688"/>
    <lineage>
        <taxon>Bacteria</taxon>
        <taxon>Pseudomonadati</taxon>
        <taxon>Pseudomonadota</taxon>
        <taxon>Alphaproteobacteria</taxon>
        <taxon>Caulobacterales</taxon>
        <taxon>Caulobacteraceae</taxon>
        <taxon>Caulobacter</taxon>
    </lineage>
</organism>
<dbReference type="EMBL" id="QFQZ01000015">
    <property type="protein sequence ID" value="PZR35522.1"/>
    <property type="molecule type" value="Genomic_DNA"/>
</dbReference>
<comment type="similarity">
    <text evidence="2">Belongs to the TrbI/VirB10 family.</text>
</comment>
<dbReference type="Proteomes" id="UP000249393">
    <property type="component" value="Unassembled WGS sequence"/>
</dbReference>
<evidence type="ECO:0000256" key="7">
    <source>
        <dbReference type="SAM" id="Phobius"/>
    </source>
</evidence>
<dbReference type="Gene3D" id="2.40.128.260">
    <property type="entry name" value="Type IV secretion system, VirB10/TraB/TrbI"/>
    <property type="match status" value="1"/>
</dbReference>
<name>A0A2W5V8I0_9CAUL</name>